<protein>
    <submittedName>
        <fullName evidence="2">Uncharacterized protein</fullName>
    </submittedName>
</protein>
<gene>
    <name evidence="2" type="ORF">SAMN04489750_3963</name>
</gene>
<sequence>MTNTCDCSRACGDAFACTECARTAGHNLAQIAQLADCLDGKRARQRTSWNVTNLDTSRRGTGWRTDSGQRFTIPRAHQPFAPSAALAYDSRVTATQDRVKNALVGMARLVIEADRSIAWPADNSHAIALWLMPYVIRKARFQEWASEMFTEVHGIREELLALLDNPPPTIYLGRCDAEIDGTPCPNRCTSSAITSPRSRCAPSAAPATTSKTAANCCSPGWTTTSGRHAKLARCCGRWKAVASAPKPSPGTCDEAGWNQPATGSSSAPTGQRPRFPSTGSVPCVNSWPSSTTSAANDGH</sequence>
<feature type="compositionally biased region" description="Polar residues" evidence="1">
    <location>
        <begin position="286"/>
        <end position="299"/>
    </location>
</feature>
<dbReference type="AlphaFoldDB" id="A0A2Y9BN40"/>
<dbReference type="Proteomes" id="UP000250028">
    <property type="component" value="Unassembled WGS sequence"/>
</dbReference>
<accession>A0A2Y9BN40</accession>
<name>A0A2Y9BN40_9MICO</name>
<reference evidence="3" key="1">
    <citation type="submission" date="2016-10" db="EMBL/GenBank/DDBJ databases">
        <authorList>
            <person name="Varghese N."/>
            <person name="Submissions S."/>
        </authorList>
    </citation>
    <scope>NUCLEOTIDE SEQUENCE [LARGE SCALE GENOMIC DNA]</scope>
    <source>
        <strain evidence="3">DSM 22951</strain>
    </source>
</reference>
<feature type="compositionally biased region" description="Polar residues" evidence="1">
    <location>
        <begin position="259"/>
        <end position="269"/>
    </location>
</feature>
<organism evidence="2 3">
    <name type="scientific">Branchiibius hedensis</name>
    <dbReference type="NCBI Taxonomy" id="672460"/>
    <lineage>
        <taxon>Bacteria</taxon>
        <taxon>Bacillati</taxon>
        <taxon>Actinomycetota</taxon>
        <taxon>Actinomycetes</taxon>
        <taxon>Micrococcales</taxon>
        <taxon>Dermacoccaceae</taxon>
        <taxon>Branchiibius</taxon>
    </lineage>
</organism>
<feature type="region of interest" description="Disordered" evidence="1">
    <location>
        <begin position="243"/>
        <end position="299"/>
    </location>
</feature>
<evidence type="ECO:0000313" key="2">
    <source>
        <dbReference type="EMBL" id="SSA59143.1"/>
    </source>
</evidence>
<evidence type="ECO:0000313" key="3">
    <source>
        <dbReference type="Proteomes" id="UP000250028"/>
    </source>
</evidence>
<keyword evidence="3" id="KW-1185">Reference proteome</keyword>
<proteinExistence type="predicted"/>
<evidence type="ECO:0000256" key="1">
    <source>
        <dbReference type="SAM" id="MobiDB-lite"/>
    </source>
</evidence>
<dbReference type="EMBL" id="UESZ01000004">
    <property type="protein sequence ID" value="SSA59143.1"/>
    <property type="molecule type" value="Genomic_DNA"/>
</dbReference>